<reference evidence="1 2" key="1">
    <citation type="submission" date="2015-09" db="EMBL/GenBank/DDBJ databases">
        <authorList>
            <consortium name="Pathogen Informatics"/>
        </authorList>
    </citation>
    <scope>NUCLEOTIDE SEQUENCE [LARGE SCALE GENOMIC DNA]</scope>
    <source>
        <strain evidence="1 2">2789STDY5608851</strain>
    </source>
</reference>
<name>A0A174DQX3_9FIRM</name>
<evidence type="ECO:0000313" key="1">
    <source>
        <dbReference type="EMBL" id="CUO26495.1"/>
    </source>
</evidence>
<proteinExistence type="predicted"/>
<gene>
    <name evidence="1" type="ORF">ERS852408_01812</name>
</gene>
<dbReference type="AlphaFoldDB" id="A0A174DQX3"/>
<evidence type="ECO:0008006" key="3">
    <source>
        <dbReference type="Google" id="ProtNLM"/>
    </source>
</evidence>
<accession>A0A174DQX3</accession>
<dbReference type="EMBL" id="CYYM01000009">
    <property type="protein sequence ID" value="CUO26495.1"/>
    <property type="molecule type" value="Genomic_DNA"/>
</dbReference>
<dbReference type="RefSeq" id="WP_055194887.1">
    <property type="nucleotide sequence ID" value="NZ_CP094679.1"/>
</dbReference>
<organism evidence="1 2">
    <name type="scientific">Dorea longicatena</name>
    <dbReference type="NCBI Taxonomy" id="88431"/>
    <lineage>
        <taxon>Bacteria</taxon>
        <taxon>Bacillati</taxon>
        <taxon>Bacillota</taxon>
        <taxon>Clostridia</taxon>
        <taxon>Lachnospirales</taxon>
        <taxon>Lachnospiraceae</taxon>
        <taxon>Dorea</taxon>
    </lineage>
</organism>
<sequence length="80" mass="9507">MNYITFNEIIEVNGLLEEKGLNFKVHLRDACGKQSCWIEPLGNCACEGRYEEMYQVVEEYFRSKRQKIEFDETKLNFFAV</sequence>
<dbReference type="Proteomes" id="UP000095380">
    <property type="component" value="Unassembled WGS sequence"/>
</dbReference>
<evidence type="ECO:0000313" key="2">
    <source>
        <dbReference type="Proteomes" id="UP000095380"/>
    </source>
</evidence>
<protein>
    <recommendedName>
        <fullName evidence="3">Large polyvalent protein associated domain-containing protein</fullName>
    </recommendedName>
</protein>